<name>A0A1S8X5H3_OPIVI</name>
<dbReference type="EMBL" id="KV891945">
    <property type="protein sequence ID" value="OON21917.1"/>
    <property type="molecule type" value="Genomic_DNA"/>
</dbReference>
<accession>A0A1S8X5H3</accession>
<dbReference type="PROSITE" id="PS50222">
    <property type="entry name" value="EF_HAND_2"/>
    <property type="match status" value="1"/>
</dbReference>
<dbReference type="GO" id="GO:0043195">
    <property type="term" value="C:terminal bouton"/>
    <property type="evidence" value="ECO:0007669"/>
    <property type="project" value="TreeGrafter"/>
</dbReference>
<dbReference type="SUPFAM" id="SSF47473">
    <property type="entry name" value="EF-hand"/>
    <property type="match status" value="1"/>
</dbReference>
<protein>
    <submittedName>
        <fullName evidence="3">EF hand</fullName>
    </submittedName>
</protein>
<dbReference type="SMART" id="SM00054">
    <property type="entry name" value="EFh"/>
    <property type="match status" value="1"/>
</dbReference>
<dbReference type="PROSITE" id="PS00018">
    <property type="entry name" value="EF_HAND_1"/>
    <property type="match status" value="1"/>
</dbReference>
<dbReference type="GO" id="GO:1900271">
    <property type="term" value="P:regulation of long-term synaptic potentiation"/>
    <property type="evidence" value="ECO:0007669"/>
    <property type="project" value="TreeGrafter"/>
</dbReference>
<reference evidence="3 4" key="1">
    <citation type="submission" date="2015-03" db="EMBL/GenBank/DDBJ databases">
        <title>Draft genome of the nematode, Opisthorchis viverrini.</title>
        <authorList>
            <person name="Mitreva M."/>
        </authorList>
    </citation>
    <scope>NUCLEOTIDE SEQUENCE [LARGE SCALE GENOMIC DNA]</scope>
    <source>
        <strain evidence="3">Khon Kaen</strain>
    </source>
</reference>
<dbReference type="Proteomes" id="UP000243686">
    <property type="component" value="Unassembled WGS sequence"/>
</dbReference>
<dbReference type="InterPro" id="IPR011992">
    <property type="entry name" value="EF-hand-dom_pair"/>
</dbReference>
<keyword evidence="4" id="KW-1185">Reference proteome</keyword>
<dbReference type="GO" id="GO:0030425">
    <property type="term" value="C:dendrite"/>
    <property type="evidence" value="ECO:0007669"/>
    <property type="project" value="TreeGrafter"/>
</dbReference>
<dbReference type="PANTHER" id="PTHR19972:SF10">
    <property type="entry name" value="CALBINDIN-32"/>
    <property type="match status" value="1"/>
</dbReference>
<dbReference type="GO" id="GO:0005509">
    <property type="term" value="F:calcium ion binding"/>
    <property type="evidence" value="ECO:0007669"/>
    <property type="project" value="InterPro"/>
</dbReference>
<dbReference type="GO" id="GO:0005634">
    <property type="term" value="C:nucleus"/>
    <property type="evidence" value="ECO:0007669"/>
    <property type="project" value="TreeGrafter"/>
</dbReference>
<dbReference type="InterPro" id="IPR018247">
    <property type="entry name" value="EF_Hand_1_Ca_BS"/>
</dbReference>
<keyword evidence="1" id="KW-0106">Calcium</keyword>
<dbReference type="InterPro" id="IPR051001">
    <property type="entry name" value="Calbindin_Ca-bind"/>
</dbReference>
<evidence type="ECO:0000313" key="4">
    <source>
        <dbReference type="Proteomes" id="UP000243686"/>
    </source>
</evidence>
<dbReference type="PANTHER" id="PTHR19972">
    <property type="entry name" value="CALBINDIN"/>
    <property type="match status" value="1"/>
</dbReference>
<evidence type="ECO:0000313" key="3">
    <source>
        <dbReference type="EMBL" id="OON21917.1"/>
    </source>
</evidence>
<evidence type="ECO:0000256" key="1">
    <source>
        <dbReference type="ARBA" id="ARBA00022837"/>
    </source>
</evidence>
<proteinExistence type="predicted"/>
<sequence length="79" mass="9150">MTFIRLLPVKENYLCRPIFKNASKITSEDIDRAFSLYDLDGNNTIEDEELSGFLKDLMELAQELKSGSSRIKFCLKQAW</sequence>
<dbReference type="GO" id="GO:0099509">
    <property type="term" value="P:regulation of presynaptic cytosolic calcium ion concentration"/>
    <property type="evidence" value="ECO:0007669"/>
    <property type="project" value="TreeGrafter"/>
</dbReference>
<gene>
    <name evidence="3" type="ORF">X801_02186</name>
</gene>
<organism evidence="3 4">
    <name type="scientific">Opisthorchis viverrini</name>
    <name type="common">Southeast Asian liver fluke</name>
    <dbReference type="NCBI Taxonomy" id="6198"/>
    <lineage>
        <taxon>Eukaryota</taxon>
        <taxon>Metazoa</taxon>
        <taxon>Spiralia</taxon>
        <taxon>Lophotrochozoa</taxon>
        <taxon>Platyhelminthes</taxon>
        <taxon>Trematoda</taxon>
        <taxon>Digenea</taxon>
        <taxon>Opisthorchiida</taxon>
        <taxon>Opisthorchiata</taxon>
        <taxon>Opisthorchiidae</taxon>
        <taxon>Opisthorchis</taxon>
    </lineage>
</organism>
<feature type="domain" description="EF-hand" evidence="2">
    <location>
        <begin position="25"/>
        <end position="60"/>
    </location>
</feature>
<dbReference type="Gene3D" id="1.10.238.10">
    <property type="entry name" value="EF-hand"/>
    <property type="match status" value="1"/>
</dbReference>
<dbReference type="InterPro" id="IPR002048">
    <property type="entry name" value="EF_hand_dom"/>
</dbReference>
<dbReference type="AlphaFoldDB" id="A0A1S8X5H3"/>
<dbReference type="GO" id="GO:0005829">
    <property type="term" value="C:cytosol"/>
    <property type="evidence" value="ECO:0007669"/>
    <property type="project" value="TreeGrafter"/>
</dbReference>
<evidence type="ECO:0000259" key="2">
    <source>
        <dbReference type="PROSITE" id="PS50222"/>
    </source>
</evidence>